<dbReference type="PANTHER" id="PTHR22916">
    <property type="entry name" value="GLYCOSYLTRANSFERASE"/>
    <property type="match status" value="1"/>
</dbReference>
<dbReference type="SUPFAM" id="SSF53448">
    <property type="entry name" value="Nucleotide-diphospho-sugar transferases"/>
    <property type="match status" value="1"/>
</dbReference>
<dbReference type="InterPro" id="IPR029044">
    <property type="entry name" value="Nucleotide-diphossugar_trans"/>
</dbReference>
<evidence type="ECO:0000259" key="2">
    <source>
        <dbReference type="Pfam" id="PF00535"/>
    </source>
</evidence>
<dbReference type="AlphaFoldDB" id="A0A158GGE3"/>
<dbReference type="GO" id="GO:0016758">
    <property type="term" value="F:hexosyltransferase activity"/>
    <property type="evidence" value="ECO:0007669"/>
    <property type="project" value="UniProtKB-ARBA"/>
</dbReference>
<keyword evidence="1" id="KW-0472">Membrane</keyword>
<evidence type="ECO:0000313" key="4">
    <source>
        <dbReference type="Proteomes" id="UP000054717"/>
    </source>
</evidence>
<evidence type="ECO:0000256" key="1">
    <source>
        <dbReference type="SAM" id="Phobius"/>
    </source>
</evidence>
<protein>
    <submittedName>
        <fullName evidence="3">Glycosyl transferase family protein</fullName>
    </submittedName>
</protein>
<dbReference type="Gene3D" id="3.90.550.10">
    <property type="entry name" value="Spore Coat Polysaccharide Biosynthesis Protein SpsA, Chain A"/>
    <property type="match status" value="1"/>
</dbReference>
<sequence>MNKPLTIVTPTYNRAEYLPRLYRSLVAQTCHDFQWLVVDDGSTDSTPALCERLCAEGLIDMRYIRKENHGKHTALNAGIAATNSALVFIVDSDDYLLPDAVRRTLDTWSLFGNDRLSGICFLRGISENVPLGQPFPRNEEIASYIDMRFNRGVSGDKAEVYRTDILKRFPFPEFEGERFLAEDAVWAQIGLLYEMVHINQIVYISNYLPGGLTRGDHSINVRSPNGSVESVRWFLSKQVRLKVRVPMAWRYIAYGLFAKRRLSGLIKASGAPMLVLTQIPFGLALYLFWTRKFADQLHSHRFVSVNDEAASHVFSGGKTHRPRATGDRL</sequence>
<dbReference type="STRING" id="326475.AWB66_01808"/>
<keyword evidence="1" id="KW-0812">Transmembrane</keyword>
<gene>
    <name evidence="3" type="ORF">AWB66_01808</name>
</gene>
<organism evidence="3 4">
    <name type="scientific">Caballeronia telluris</name>
    <dbReference type="NCBI Taxonomy" id="326475"/>
    <lineage>
        <taxon>Bacteria</taxon>
        <taxon>Pseudomonadati</taxon>
        <taxon>Pseudomonadota</taxon>
        <taxon>Betaproteobacteria</taxon>
        <taxon>Burkholderiales</taxon>
        <taxon>Burkholderiaceae</taxon>
        <taxon>Caballeronia</taxon>
    </lineage>
</organism>
<keyword evidence="4" id="KW-1185">Reference proteome</keyword>
<feature type="transmembrane region" description="Helical" evidence="1">
    <location>
        <begin position="270"/>
        <end position="289"/>
    </location>
</feature>
<keyword evidence="3" id="KW-0808">Transferase</keyword>
<dbReference type="RefSeq" id="WP_087629932.1">
    <property type="nucleotide sequence ID" value="NZ_FCNZ02000005.1"/>
</dbReference>
<dbReference type="PANTHER" id="PTHR22916:SF3">
    <property type="entry name" value="UDP-GLCNAC:BETAGAL BETA-1,3-N-ACETYLGLUCOSAMINYLTRANSFERASE-LIKE PROTEIN 1"/>
    <property type="match status" value="1"/>
</dbReference>
<dbReference type="Proteomes" id="UP000054717">
    <property type="component" value="Unassembled WGS sequence"/>
</dbReference>
<comment type="caution">
    <text evidence="3">The sequence shown here is derived from an EMBL/GenBank/DDBJ whole genome shotgun (WGS) entry which is preliminary data.</text>
</comment>
<keyword evidence="1" id="KW-1133">Transmembrane helix</keyword>
<proteinExistence type="predicted"/>
<dbReference type="CDD" id="cd00761">
    <property type="entry name" value="Glyco_tranf_GTA_type"/>
    <property type="match status" value="1"/>
</dbReference>
<evidence type="ECO:0000313" key="3">
    <source>
        <dbReference type="EMBL" id="SAL30977.1"/>
    </source>
</evidence>
<name>A0A158GGE3_9BURK</name>
<reference evidence="3" key="1">
    <citation type="submission" date="2016-01" db="EMBL/GenBank/DDBJ databases">
        <authorList>
            <person name="Peeters Charlotte."/>
        </authorList>
    </citation>
    <scope>NUCLEOTIDE SEQUENCE</scope>
    <source>
        <strain evidence="3">LMG 22936</strain>
    </source>
</reference>
<dbReference type="InterPro" id="IPR001173">
    <property type="entry name" value="Glyco_trans_2-like"/>
</dbReference>
<accession>A0A158GGE3</accession>
<dbReference type="EMBL" id="FCNZ02000005">
    <property type="protein sequence ID" value="SAL30977.1"/>
    <property type="molecule type" value="Genomic_DNA"/>
</dbReference>
<dbReference type="Pfam" id="PF00535">
    <property type="entry name" value="Glycos_transf_2"/>
    <property type="match status" value="1"/>
</dbReference>
<feature type="domain" description="Glycosyltransferase 2-like" evidence="2">
    <location>
        <begin position="6"/>
        <end position="109"/>
    </location>
</feature>